<dbReference type="GO" id="GO:0004553">
    <property type="term" value="F:hydrolase activity, hydrolyzing O-glycosyl compounds"/>
    <property type="evidence" value="ECO:0007669"/>
    <property type="project" value="InterPro"/>
</dbReference>
<dbReference type="EMBL" id="QNRJ01000003">
    <property type="protein sequence ID" value="RBP06148.1"/>
    <property type="molecule type" value="Genomic_DNA"/>
</dbReference>
<reference evidence="4 5" key="1">
    <citation type="submission" date="2018-06" db="EMBL/GenBank/DDBJ databases">
        <title>Freshwater and sediment microbial communities from various areas in North America, analyzing microbe dynamics in response to fracking.</title>
        <authorList>
            <person name="Lamendella R."/>
        </authorList>
    </citation>
    <scope>NUCLEOTIDE SEQUENCE [LARGE SCALE GENOMIC DNA]</scope>
    <source>
        <strain evidence="4 5">97B</strain>
    </source>
</reference>
<dbReference type="InterPro" id="IPR050546">
    <property type="entry name" value="Glycosyl_Hydrlase_16"/>
</dbReference>
<dbReference type="InterPro" id="IPR008979">
    <property type="entry name" value="Galactose-bd-like_sf"/>
</dbReference>
<comment type="caution">
    <text evidence="4">The sequence shown here is derived from an EMBL/GenBank/DDBJ whole genome shotgun (WGS) entry which is preliminary data.</text>
</comment>
<feature type="domain" description="GH16" evidence="3">
    <location>
        <begin position="238"/>
        <end position="492"/>
    </location>
</feature>
<dbReference type="Proteomes" id="UP000252118">
    <property type="component" value="Unassembled WGS sequence"/>
</dbReference>
<dbReference type="Gene3D" id="2.60.120.200">
    <property type="match status" value="1"/>
</dbReference>
<comment type="similarity">
    <text evidence="1">Belongs to the glycosyl hydrolase 16 family.</text>
</comment>
<dbReference type="OrthoDB" id="9809583at2"/>
<dbReference type="RefSeq" id="WP_113968703.1">
    <property type="nucleotide sequence ID" value="NZ_QNRJ01000003.1"/>
</dbReference>
<evidence type="ECO:0000313" key="5">
    <source>
        <dbReference type="Proteomes" id="UP000252118"/>
    </source>
</evidence>
<dbReference type="InterPro" id="IPR003305">
    <property type="entry name" value="CenC_carb-bd"/>
</dbReference>
<dbReference type="CDD" id="cd08023">
    <property type="entry name" value="GH16_laminarinase_like"/>
    <property type="match status" value="1"/>
</dbReference>
<dbReference type="SUPFAM" id="SSF49899">
    <property type="entry name" value="Concanavalin A-like lectins/glucanases"/>
    <property type="match status" value="1"/>
</dbReference>
<dbReference type="PANTHER" id="PTHR10963:SF55">
    <property type="entry name" value="GLYCOSIDE HYDROLASE FAMILY 16 PROTEIN"/>
    <property type="match status" value="1"/>
</dbReference>
<evidence type="ECO:0000259" key="3">
    <source>
        <dbReference type="PROSITE" id="PS51762"/>
    </source>
</evidence>
<evidence type="ECO:0000313" key="4">
    <source>
        <dbReference type="EMBL" id="RBP06148.1"/>
    </source>
</evidence>
<evidence type="ECO:0000256" key="2">
    <source>
        <dbReference type="ARBA" id="ARBA00022801"/>
    </source>
</evidence>
<dbReference type="GO" id="GO:0005975">
    <property type="term" value="P:carbohydrate metabolic process"/>
    <property type="evidence" value="ECO:0007669"/>
    <property type="project" value="InterPro"/>
</dbReference>
<name>A0A366EUU3_9BACI</name>
<accession>A0A366EUU3</accession>
<evidence type="ECO:0000256" key="1">
    <source>
        <dbReference type="ARBA" id="ARBA00006865"/>
    </source>
</evidence>
<dbReference type="PANTHER" id="PTHR10963">
    <property type="entry name" value="GLYCOSYL HYDROLASE-RELATED"/>
    <property type="match status" value="1"/>
</dbReference>
<dbReference type="Pfam" id="PF02018">
    <property type="entry name" value="CBM_4_9"/>
    <property type="match status" value="3"/>
</dbReference>
<dbReference type="Pfam" id="PF00722">
    <property type="entry name" value="Glyco_hydro_16"/>
    <property type="match status" value="1"/>
</dbReference>
<keyword evidence="2" id="KW-0378">Hydrolase</keyword>
<dbReference type="AlphaFoldDB" id="A0A366EUU3"/>
<dbReference type="PROSITE" id="PS51762">
    <property type="entry name" value="GH16_2"/>
    <property type="match status" value="1"/>
</dbReference>
<sequence length="986" mass="108586">MIKKAVTSFTAACLIMSLTPGNIGKAEQKEKPFHLKDSTLIDKTIEGDLVITPDAGKDITLENVTVHGKTLIKGKAPDTLQLSDSELHNLSVQGPGHPTKITVSGESIVEETVLDGNVLLEEREITSAGFQDVTVSASTVKTKKANLKGEFETITTTGKKGEAQVELDGVADRLEMNALSTVNLATDALVKELTVSASGQGSVIAGEGNVEKATLNGTITYKGEETSDASSFASPWSLVWNDEFNQAEIDRGKWTFDIGNGYTDANGQFIPGWGNNEKQYYTDRPENARTEDGKLLITAKKEEYEGFAYTSSRLKTKGLFSKAFGKFEMKASLPVGKGYWPAFWMLPEDDKYGGWAASGEIDILEAQGSNPHEAIGTIHYGESWPNNKYTGAHYAFEDGSTIADEHVYSVEWEPGEIRWYVDGKLRQTQNNWYSKGTGNAANFTYPAPFDQPFHMLLNVAIGGNFDGEPTEDTMFPQSMDVDYVRVYDLTGRPYKTPELPVFEQQPLPEEAKQPLEDGNLIYNNGFDQEWEDVEGIAGVPNTDHWYFLTVPEFGGKANVSLDQLDSVNYAKVDIQEPGNQPYSVQLIQDASIGKGRYYRVSFDAKSSEARPINVKVSGGAERGYATYSSNESFELTDQVQTYETVFQMTEETDLAARLEFNLGLSTLPVWIGNVRVEEIPPVKVDPDASKPALPDGNLVYNGTFDQGFPDRLLYWNLVDSENAEFIGVDPEERVFSAKPLNETDGVQLVQKGVQLQAGSEYELTLDGVAESARDIQIELRSKDGEVSYATETIPLSGDWESHGMTFSMPDVTDLEAQLIIHLGGSTHEVKLDNMKLLKKAGPVDPFPIKNGSFDNGLAPWESYIHFDAGASIQHVEGEAHISIGNEGNEAWSVQLFQGNLVLEPGKEYTLSFDASSSVARSMEVTLENSQYNRYLSETAELDENLGRFEYTFTTPLREETSLKFLLGATGEVLGAHDVVIDNVELK</sequence>
<dbReference type="InterPro" id="IPR013320">
    <property type="entry name" value="ConA-like_dom_sf"/>
</dbReference>
<dbReference type="Gene3D" id="2.60.120.260">
    <property type="entry name" value="Galactose-binding domain-like"/>
    <property type="match status" value="3"/>
</dbReference>
<proteinExistence type="inferred from homology"/>
<dbReference type="SUPFAM" id="SSF49785">
    <property type="entry name" value="Galactose-binding domain-like"/>
    <property type="match status" value="3"/>
</dbReference>
<protein>
    <submittedName>
        <fullName evidence="4">Beta-glucanase (GH16 family)</fullName>
    </submittedName>
</protein>
<organism evidence="4 5">
    <name type="scientific">Rossellomorea aquimaris</name>
    <dbReference type="NCBI Taxonomy" id="189382"/>
    <lineage>
        <taxon>Bacteria</taxon>
        <taxon>Bacillati</taxon>
        <taxon>Bacillota</taxon>
        <taxon>Bacilli</taxon>
        <taxon>Bacillales</taxon>
        <taxon>Bacillaceae</taxon>
        <taxon>Rossellomorea</taxon>
    </lineage>
</organism>
<dbReference type="InterPro" id="IPR000757">
    <property type="entry name" value="Beta-glucanase-like"/>
</dbReference>
<gene>
    <name evidence="4" type="ORF">DET59_103280</name>
</gene>